<dbReference type="PANTHER" id="PTHR19848">
    <property type="entry name" value="WD40 REPEAT PROTEIN"/>
    <property type="match status" value="1"/>
</dbReference>
<protein>
    <submittedName>
        <fullName evidence="4">WD40-repeat-containing domain protein</fullName>
    </submittedName>
</protein>
<keyword evidence="5" id="KW-1185">Reference proteome</keyword>
<dbReference type="PANTHER" id="PTHR19848:SF8">
    <property type="entry name" value="F-BOX AND WD REPEAT DOMAIN CONTAINING 7"/>
    <property type="match status" value="1"/>
</dbReference>
<feature type="compositionally biased region" description="Basic and acidic residues" evidence="3">
    <location>
        <begin position="503"/>
        <end position="524"/>
    </location>
</feature>
<evidence type="ECO:0000256" key="1">
    <source>
        <dbReference type="ARBA" id="ARBA00022574"/>
    </source>
</evidence>
<dbReference type="Proteomes" id="UP000268093">
    <property type="component" value="Unassembled WGS sequence"/>
</dbReference>
<feature type="compositionally biased region" description="Low complexity" evidence="3">
    <location>
        <begin position="157"/>
        <end position="176"/>
    </location>
</feature>
<feature type="region of interest" description="Disordered" evidence="3">
    <location>
        <begin position="715"/>
        <end position="734"/>
    </location>
</feature>
<organism evidence="4 5">
    <name type="scientific">Jimgerdemannia flammicorona</name>
    <dbReference type="NCBI Taxonomy" id="994334"/>
    <lineage>
        <taxon>Eukaryota</taxon>
        <taxon>Fungi</taxon>
        <taxon>Fungi incertae sedis</taxon>
        <taxon>Mucoromycota</taxon>
        <taxon>Mucoromycotina</taxon>
        <taxon>Endogonomycetes</taxon>
        <taxon>Endogonales</taxon>
        <taxon>Endogonaceae</taxon>
        <taxon>Jimgerdemannia</taxon>
    </lineage>
</organism>
<comment type="caution">
    <text evidence="4">The sequence shown here is derived from an EMBL/GenBank/DDBJ whole genome shotgun (WGS) entry which is preliminary data.</text>
</comment>
<dbReference type="AlphaFoldDB" id="A0A433D3Q5"/>
<dbReference type="InterPro" id="IPR015943">
    <property type="entry name" value="WD40/YVTN_repeat-like_dom_sf"/>
</dbReference>
<keyword evidence="1" id="KW-0853">WD repeat</keyword>
<feature type="region of interest" description="Disordered" evidence="3">
    <location>
        <begin position="207"/>
        <end position="228"/>
    </location>
</feature>
<dbReference type="OrthoDB" id="5588835at2759"/>
<sequence length="734" mass="80383">MLTETTRRRRKPVSYEELSDTDDLDFSDRATRRASRHLHDPSTSTPPVGGSGADDPPGDVDTSDPDAQPKPKPKLKRAGSSSSLTAATTRVAGKGKPKKAVGTPTKGKIGARKKKTSEEGENVGVEVGPEEEALIEIVVEMEAREYSDKTPRKRKTPMPTKRTPPVATAGAVAAGKTPKKGKVGAADPAAAAEVKKGEAKTTAVKMKAAGGVDTTTKKKKPTKPSYDPRAVSKLAAEHPDAYWVFHATSNHGMIDDINDDNPLELVPVDVSDQGPIISMTLSPDGTLLATFCTLGSAKLWDVTPGFRLVRKLRDAAEENIDEFYCGRFAPDQAHLLVGGKLKDRKRWSAEDEDNHILPCPLKIFGVDTGVVVSTLHGHSEEILCVKALQFKGDNYYITTSQDGYIFKWRMDDDWTTLISSTRMEDGITCMAFTVSFVPDTGNKYFMAACDEHLRLYDFEDAVLLQTFEDMYSSYCDCGKFIRWSDADAFASLTLGTGDGDDKENERQEKEELVDVEAHEDDTKRGHGKTIGRKKAGSAAGAASKSAWFISRGVELCDLEEGLLPSAPNTCTLHRLVYPEKKGAPFRLDVVRKYKHADYFANSWLVKIASNGRYILAPTPYGQVFVYNIGTGEVTAMLKDHEGAGLFVMDLEVRDVLFHPYRPLVFTCGDDGTVKIYTYASEPDLSQMDVETDSQPRDRDEVETLVAGAEALVVESEAEPDAEGGMEVDEIRVEK</sequence>
<gene>
    <name evidence="4" type="ORF">BC936DRAFT_148215</name>
</gene>
<feature type="compositionally biased region" description="Low complexity" evidence="3">
    <location>
        <begin position="78"/>
        <end position="92"/>
    </location>
</feature>
<feature type="region of interest" description="Disordered" evidence="3">
    <location>
        <begin position="145"/>
        <end position="184"/>
    </location>
</feature>
<evidence type="ECO:0000256" key="2">
    <source>
        <dbReference type="ARBA" id="ARBA00022737"/>
    </source>
</evidence>
<evidence type="ECO:0000256" key="3">
    <source>
        <dbReference type="SAM" id="MobiDB-lite"/>
    </source>
</evidence>
<dbReference type="EMBL" id="RBNI01007333">
    <property type="protein sequence ID" value="RUP45413.1"/>
    <property type="molecule type" value="Genomic_DNA"/>
</dbReference>
<reference evidence="4 5" key="1">
    <citation type="journal article" date="2018" name="New Phytol.">
        <title>Phylogenomics of Endogonaceae and evolution of mycorrhizas within Mucoromycota.</title>
        <authorList>
            <person name="Chang Y."/>
            <person name="Desiro A."/>
            <person name="Na H."/>
            <person name="Sandor L."/>
            <person name="Lipzen A."/>
            <person name="Clum A."/>
            <person name="Barry K."/>
            <person name="Grigoriev I.V."/>
            <person name="Martin F.M."/>
            <person name="Stajich J.E."/>
            <person name="Smith M.E."/>
            <person name="Bonito G."/>
            <person name="Spatafora J.W."/>
        </authorList>
    </citation>
    <scope>NUCLEOTIDE SEQUENCE [LARGE SCALE GENOMIC DNA]</scope>
    <source>
        <strain evidence="4 5">GMNB39</strain>
    </source>
</reference>
<keyword evidence="2" id="KW-0677">Repeat</keyword>
<evidence type="ECO:0000313" key="5">
    <source>
        <dbReference type="Proteomes" id="UP000268093"/>
    </source>
</evidence>
<dbReference type="SUPFAM" id="SSF50978">
    <property type="entry name" value="WD40 repeat-like"/>
    <property type="match status" value="1"/>
</dbReference>
<feature type="region of interest" description="Disordered" evidence="3">
    <location>
        <begin position="1"/>
        <end position="127"/>
    </location>
</feature>
<dbReference type="InterPro" id="IPR036322">
    <property type="entry name" value="WD40_repeat_dom_sf"/>
</dbReference>
<dbReference type="SMART" id="SM00320">
    <property type="entry name" value="WD40"/>
    <property type="match status" value="4"/>
</dbReference>
<feature type="compositionally biased region" description="Acidic residues" evidence="3">
    <location>
        <begin position="715"/>
        <end position="727"/>
    </location>
</feature>
<dbReference type="InterPro" id="IPR001680">
    <property type="entry name" value="WD40_rpt"/>
</dbReference>
<dbReference type="Pfam" id="PF00400">
    <property type="entry name" value="WD40"/>
    <property type="match status" value="3"/>
</dbReference>
<feature type="region of interest" description="Disordered" evidence="3">
    <location>
        <begin position="497"/>
        <end position="532"/>
    </location>
</feature>
<dbReference type="Gene3D" id="2.130.10.10">
    <property type="entry name" value="YVTN repeat-like/Quinoprotein amine dehydrogenase"/>
    <property type="match status" value="2"/>
</dbReference>
<accession>A0A433D3Q5</accession>
<evidence type="ECO:0000313" key="4">
    <source>
        <dbReference type="EMBL" id="RUP45413.1"/>
    </source>
</evidence>
<proteinExistence type="predicted"/>
<name>A0A433D3Q5_9FUNG</name>